<feature type="transmembrane region" description="Helical" evidence="1">
    <location>
        <begin position="1466"/>
        <end position="1489"/>
    </location>
</feature>
<keyword evidence="1" id="KW-0472">Membrane</keyword>
<proteinExistence type="predicted"/>
<protein>
    <submittedName>
        <fullName evidence="3">Uncharacterized protein</fullName>
    </submittedName>
</protein>
<name>A0ABN9SXG8_9DINO</name>
<dbReference type="Proteomes" id="UP001189429">
    <property type="component" value="Unassembled WGS sequence"/>
</dbReference>
<feature type="chain" id="PRO_5045433612" evidence="2">
    <location>
        <begin position="45"/>
        <end position="1506"/>
    </location>
</feature>
<comment type="caution">
    <text evidence="3">The sequence shown here is derived from an EMBL/GenBank/DDBJ whole genome shotgun (WGS) entry which is preliminary data.</text>
</comment>
<accession>A0ABN9SXG8</accession>
<keyword evidence="2" id="KW-0732">Signal</keyword>
<evidence type="ECO:0000256" key="1">
    <source>
        <dbReference type="SAM" id="Phobius"/>
    </source>
</evidence>
<keyword evidence="4" id="KW-1185">Reference proteome</keyword>
<feature type="non-terminal residue" evidence="3">
    <location>
        <position position="1506"/>
    </location>
</feature>
<evidence type="ECO:0000256" key="2">
    <source>
        <dbReference type="SAM" id="SignalP"/>
    </source>
</evidence>
<evidence type="ECO:0000313" key="3">
    <source>
        <dbReference type="EMBL" id="CAK0837271.1"/>
    </source>
</evidence>
<keyword evidence="1" id="KW-1133">Transmembrane helix</keyword>
<keyword evidence="1" id="KW-0812">Transmembrane</keyword>
<feature type="signal peptide" evidence="2">
    <location>
        <begin position="1"/>
        <end position="44"/>
    </location>
</feature>
<dbReference type="EMBL" id="CAUYUJ010014125">
    <property type="protein sequence ID" value="CAK0837271.1"/>
    <property type="molecule type" value="Genomic_DNA"/>
</dbReference>
<gene>
    <name evidence="3" type="ORF">PCOR1329_LOCUS33516</name>
</gene>
<reference evidence="3" key="1">
    <citation type="submission" date="2023-10" db="EMBL/GenBank/DDBJ databases">
        <authorList>
            <person name="Chen Y."/>
            <person name="Shah S."/>
            <person name="Dougan E. K."/>
            <person name="Thang M."/>
            <person name="Chan C."/>
        </authorList>
    </citation>
    <scope>NUCLEOTIDE SEQUENCE [LARGE SCALE GENOMIC DNA]</scope>
</reference>
<evidence type="ECO:0000313" key="4">
    <source>
        <dbReference type="Proteomes" id="UP001189429"/>
    </source>
</evidence>
<sequence length="1506" mass="165321">MVPPAGYPGSVVAGRRLGSGFLPGLRLAAALLLAALRPSASTDATPWTDVCTAEEFIGELDNLCPAVFLVSTLAFNPNSPGADANVTLIIQPSTALTSSSSGIQYIYLELPGFNPVGEEDPVYPLKRQLPVIGRNLAVVGVDATVGYNTYANGVFESPALWDTETGYLELEVRLDYTIAAGVDTEIEICCLTLPTSSEKDNPDYLIWAPYGLLMTNAIAVSSVQSTAYIDPGSQWGFLQVSFDPAVSKQPTVISLTIRPDDDLTDQARIIFYLPTISRASGLSGAIDFSLTGGESDDWLIFTHEATWDAVNNKLTFELRDGYTLAANKQVTLQTIAGEFVLPDEMDPNWNQLTVEARSQDEVDELIRATPVMQSSRVPHVRYFTSSKITYSEDSPTPGSFTDVTLTFSTNRPMFVGTKMYLRLTGFQAEVIEVQMSGDHVANFKDGIATFHLTENILELEVIRTLYSNEAVMTLTFLNLIVPPALYADDESLLIWNSDYGAVRQPVQSSPEIGDGYKTFVQSQVSFSPESPSSPSNITFSLMPSIIFFQGDQVILYLYGFTCEGTAIALSGADADKVQDSAGVWNADEFTLTLTVAQNKIISNDQIFDVTVGAYTATDGSLVYPCTLPAKLTKNDGVLRVEGRGSVIDVEQIKKSPAIGSPKFILDSRIEFDAFTDDDSSLSCAGNDINPLTKVDIYVILNCDVLPNTTFYIQLGGLVRDHTEGVLEPIPIALSGNNAPLFVDSQGTYYPGERKLAVKVIPSMWIYAGEKIKFFLERDQCFKLPYAAYANDPSFRLHIPEAGIPSTAFNFSTRVNTVPKGFDTSLIYYGNSQTYIAYPNTVEEVNIKFTPNVQIFGGSIINIVLEGFILATTEVFLSSPATPLANEEDLSFLVPVATWTQQNHTLSLQLPLTYEVGDPPVTTPYTLPSTHDTNKLSVIRVVAQGGFRLPKDGLVQDDARLKISCESNQIIYQEAIKSSPLVVDRTFESSVYTYGPPRAGSPFHFTIQLRPTVDVTDANPIRLTLAALSGAETCSEYPDKCFTNPIPGKINIHISGANRTMIQDAQAQWNSTSSQLTLQLASGVVMEAFTDFEIEIKENQGFVLPSQLNQDDVRLTIEAIGNIPAEPVRTSPMVGNGPYAEHRLCMYQFERGVRTTQSVCPNVEECVPPMLDPCSNAELLRCGCNVMEDSPQPLIVEGFNLQQEDKLRFLPYDISCDVDPASLYVLHPFTAPTQAIVSDDHGMVYYYEVSSITTGKFRICVDHVGVISDIGFVIVRPSCRPPLVMVDGTCVTYCPKTKIPIAGECQRDRYALEADDDQAMMLSVKMVYNVGGQPIFQRTSDDPELRYFKYMYRYEMASLLKADPNRIIVASLSNGSAFVVVNTVFTPVEGSDTSTLAQTAERSPRALISLLQQLQGDTSSSLHEQGSFFVDIDRSYVPEPTKVRQCPDGIYRVFCPYRKDIRSTGNALGLFALGALVFPVVFSTFCFFAWGIDFDVKNQIDARVLEK</sequence>
<organism evidence="3 4">
    <name type="scientific">Prorocentrum cordatum</name>
    <dbReference type="NCBI Taxonomy" id="2364126"/>
    <lineage>
        <taxon>Eukaryota</taxon>
        <taxon>Sar</taxon>
        <taxon>Alveolata</taxon>
        <taxon>Dinophyceae</taxon>
        <taxon>Prorocentrales</taxon>
        <taxon>Prorocentraceae</taxon>
        <taxon>Prorocentrum</taxon>
    </lineage>
</organism>